<dbReference type="KEGG" id="ifl:C1H71_14405"/>
<dbReference type="GO" id="GO:0015074">
    <property type="term" value="P:DNA integration"/>
    <property type="evidence" value="ECO:0007669"/>
    <property type="project" value="InterPro"/>
</dbReference>
<gene>
    <name evidence="1" type="ORF">C1H71_14405</name>
</gene>
<name>A0A7G3GBT3_9NEIS</name>
<organism evidence="1 2">
    <name type="scientific">Iodobacter fluviatilis</name>
    <dbReference type="NCBI Taxonomy" id="537"/>
    <lineage>
        <taxon>Bacteria</taxon>
        <taxon>Pseudomonadati</taxon>
        <taxon>Pseudomonadota</taxon>
        <taxon>Betaproteobacteria</taxon>
        <taxon>Neisseriales</taxon>
        <taxon>Chitinibacteraceae</taxon>
        <taxon>Iodobacter</taxon>
    </lineage>
</organism>
<proteinExistence type="predicted"/>
<accession>A0A7G3GBT3</accession>
<dbReference type="EMBL" id="CP025781">
    <property type="protein sequence ID" value="QBC44598.1"/>
    <property type="molecule type" value="Genomic_DNA"/>
</dbReference>
<reference evidence="1 2" key="1">
    <citation type="submission" date="2018-01" db="EMBL/GenBank/DDBJ databases">
        <title>Genome sequence of Iodobacter sp. strain PCH194 isolated from Indian Trans-Himalaya.</title>
        <authorList>
            <person name="Kumar V."/>
            <person name="Thakur V."/>
            <person name="Kumar S."/>
            <person name="Singh D."/>
        </authorList>
    </citation>
    <scope>NUCLEOTIDE SEQUENCE [LARGE SCALE GENOMIC DNA]</scope>
    <source>
        <strain evidence="1 2">PCH194</strain>
    </source>
</reference>
<evidence type="ECO:0000313" key="2">
    <source>
        <dbReference type="Proteomes" id="UP000515917"/>
    </source>
</evidence>
<keyword evidence="2" id="KW-1185">Reference proteome</keyword>
<evidence type="ECO:0000313" key="1">
    <source>
        <dbReference type="EMBL" id="QBC44598.1"/>
    </source>
</evidence>
<sequence>MAQKEVTEYIEIFYNKIRRHSHLNNEAPAAFSTQF</sequence>
<dbReference type="Proteomes" id="UP000515917">
    <property type="component" value="Chromosome"/>
</dbReference>
<protein>
    <recommendedName>
        <fullName evidence="3">Integrase catalytic domain-containing protein</fullName>
    </recommendedName>
</protein>
<evidence type="ECO:0008006" key="3">
    <source>
        <dbReference type="Google" id="ProtNLM"/>
    </source>
</evidence>
<dbReference type="AlphaFoldDB" id="A0A7G3GBT3"/>